<dbReference type="SUPFAM" id="SSF57924">
    <property type="entry name" value="Inhibitor of apoptosis (IAP) repeat"/>
    <property type="match status" value="3"/>
</dbReference>
<dbReference type="InterPro" id="IPR001841">
    <property type="entry name" value="Znf_RING"/>
</dbReference>
<evidence type="ECO:0000256" key="7">
    <source>
        <dbReference type="ARBA" id="ARBA00022687"/>
    </source>
</evidence>
<dbReference type="SMART" id="SM00184">
    <property type="entry name" value="RING"/>
    <property type="match status" value="1"/>
</dbReference>
<dbReference type="InterPro" id="IPR050784">
    <property type="entry name" value="IAP"/>
</dbReference>
<dbReference type="Pfam" id="PF21290">
    <property type="entry name" value="UBA_BIRC2-3"/>
    <property type="match status" value="1"/>
</dbReference>
<dbReference type="InterPro" id="IPR001370">
    <property type="entry name" value="BIR_rpt"/>
</dbReference>
<proteinExistence type="inferred from homology"/>
<keyword evidence="5" id="KW-0963">Cytoplasm</keyword>
<dbReference type="GO" id="GO:0051726">
    <property type="term" value="P:regulation of cell cycle"/>
    <property type="evidence" value="ECO:0007669"/>
    <property type="project" value="TreeGrafter"/>
</dbReference>
<sequence length="606" mass="67927">ADCNSLSPSSQHRLETFNNFPPGCPVSVTTLAQAGFCYTGVKDRVTCFSCKESIENWESGDSPIGRHRQLSPSCSFINGSPGIGENRPSIAACPFRVAANADLLGANNVLYARNEVPGVEGPNVTASDPNYLLRTKQVVDMSHMKTYPKNPAMCSEEARLGTYQNWPGYAPVTPSELSNAGFYYTGTGDRVECFCCGEKLTSWEPGDRAWLEHKKHFPYCLFILGHDVGNVPLEAESTVSSPKHPDRARYEERIQTFTRWPYLVNPDELARAGFFSTGNNDNTICFSCGGGLKDWRREDDVWEQHAKWFPGCKYLVKMRGQNFVNHVQLRPSTIKCEHFLSFGHFSSNYKKDIHGLIISVLGSGEDPPPPKKKKIYSENPLLKGALQMGFSMDLVEKVINRKLQVTGENYPTLNALVSDLLKTQGEMHQEPVQEESEEKGRSYSLILRVSHIVPFYFLFQPPYRVGSSHTFLLSETYTSLFRSLVKLVSLPINTKYPIKQLTIMKASAALKAFSSDGRVSEGSLDLNKQSEKYSKQAQDHSRDLSVEEKLKRLREEKICKICMDKNVSIVFIPCGHLVACKECAEVLNKCPICCAFVVQKVRAYLS</sequence>
<dbReference type="GO" id="GO:0031398">
    <property type="term" value="P:positive regulation of protein ubiquitination"/>
    <property type="evidence" value="ECO:0007669"/>
    <property type="project" value="TreeGrafter"/>
</dbReference>
<evidence type="ECO:0000256" key="10">
    <source>
        <dbReference type="ARBA" id="ARBA00022737"/>
    </source>
</evidence>
<dbReference type="InParanoid" id="H3B9T4"/>
<evidence type="ECO:0000256" key="12">
    <source>
        <dbReference type="ARBA" id="ARBA00022786"/>
    </source>
</evidence>
<keyword evidence="10" id="KW-0677">Repeat</keyword>
<dbReference type="PROSITE" id="PS50143">
    <property type="entry name" value="BIR_REPEAT_2"/>
    <property type="match status" value="3"/>
</dbReference>
<evidence type="ECO:0000256" key="14">
    <source>
        <dbReference type="ARBA" id="ARBA00044089"/>
    </source>
</evidence>
<dbReference type="PANTHER" id="PTHR10044">
    <property type="entry name" value="INHIBITOR OF APOPTOSIS"/>
    <property type="match status" value="1"/>
</dbReference>
<dbReference type="GO" id="GO:0090263">
    <property type="term" value="P:positive regulation of canonical Wnt signaling pathway"/>
    <property type="evidence" value="ECO:0007669"/>
    <property type="project" value="TreeGrafter"/>
</dbReference>
<keyword evidence="11 18" id="KW-0863">Zinc-finger</keyword>
<dbReference type="CDD" id="cd16714">
    <property type="entry name" value="RING-HC_BIRC4_8"/>
    <property type="match status" value="1"/>
</dbReference>
<keyword evidence="21" id="KW-1185">Reference proteome</keyword>
<dbReference type="GO" id="GO:0005737">
    <property type="term" value="C:cytoplasm"/>
    <property type="evidence" value="ECO:0007669"/>
    <property type="project" value="UniProtKB-SubCell"/>
</dbReference>
<dbReference type="GO" id="GO:0043027">
    <property type="term" value="F:cysteine-type endopeptidase inhibitor activity involved in apoptotic process"/>
    <property type="evidence" value="ECO:0007669"/>
    <property type="project" value="TreeGrafter"/>
</dbReference>
<evidence type="ECO:0000256" key="6">
    <source>
        <dbReference type="ARBA" id="ARBA00022679"/>
    </source>
</evidence>
<dbReference type="Pfam" id="PF13920">
    <property type="entry name" value="zf-C3HC4_3"/>
    <property type="match status" value="1"/>
</dbReference>
<dbReference type="GO" id="GO:0043066">
    <property type="term" value="P:negative regulation of apoptotic process"/>
    <property type="evidence" value="ECO:0007669"/>
    <property type="project" value="TreeGrafter"/>
</dbReference>
<feature type="domain" description="RING-type" evidence="19">
    <location>
        <begin position="559"/>
        <end position="593"/>
    </location>
</feature>
<dbReference type="GO" id="GO:0008270">
    <property type="term" value="F:zinc ion binding"/>
    <property type="evidence" value="ECO:0007669"/>
    <property type="project" value="UniProtKB-KW"/>
</dbReference>
<keyword evidence="7" id="KW-0879">Wnt signaling pathway</keyword>
<evidence type="ECO:0000313" key="21">
    <source>
        <dbReference type="Proteomes" id="UP000008672"/>
    </source>
</evidence>
<dbReference type="eggNOG" id="KOG1101">
    <property type="taxonomic scope" value="Eukaryota"/>
</dbReference>
<evidence type="ECO:0000256" key="18">
    <source>
        <dbReference type="PROSITE-ProRule" id="PRU00175"/>
    </source>
</evidence>
<dbReference type="InterPro" id="IPR011029">
    <property type="entry name" value="DEATH-like_dom_sf"/>
</dbReference>
<dbReference type="PANTHER" id="PTHR10044:SF115">
    <property type="entry name" value="E3 UBIQUITIN-PROTEIN LIGASE XIAP"/>
    <property type="match status" value="1"/>
</dbReference>
<evidence type="ECO:0000256" key="9">
    <source>
        <dbReference type="ARBA" id="ARBA00022723"/>
    </source>
</evidence>
<evidence type="ECO:0000256" key="1">
    <source>
        <dbReference type="ARBA" id="ARBA00000900"/>
    </source>
</evidence>
<accession>H3B9T4</accession>
<dbReference type="CDD" id="cd00022">
    <property type="entry name" value="BIR"/>
    <property type="match status" value="3"/>
</dbReference>
<evidence type="ECO:0000256" key="3">
    <source>
        <dbReference type="ARBA" id="ARBA00006672"/>
    </source>
</evidence>
<dbReference type="Bgee" id="ENSLACG00000016428">
    <property type="expression patterns" value="Expressed in chordate pharynx and 6 other cell types or tissues"/>
</dbReference>
<evidence type="ECO:0000259" key="19">
    <source>
        <dbReference type="PROSITE" id="PS50089"/>
    </source>
</evidence>
<organism evidence="20 21">
    <name type="scientific">Latimeria chalumnae</name>
    <name type="common">Coelacanth</name>
    <dbReference type="NCBI Taxonomy" id="7897"/>
    <lineage>
        <taxon>Eukaryota</taxon>
        <taxon>Metazoa</taxon>
        <taxon>Chordata</taxon>
        <taxon>Craniata</taxon>
        <taxon>Vertebrata</taxon>
        <taxon>Euteleostomi</taxon>
        <taxon>Coelacanthiformes</taxon>
        <taxon>Coelacanthidae</taxon>
        <taxon>Latimeria</taxon>
    </lineage>
</organism>
<dbReference type="GO" id="GO:0061630">
    <property type="term" value="F:ubiquitin protein ligase activity"/>
    <property type="evidence" value="ECO:0007669"/>
    <property type="project" value="UniProtKB-EC"/>
</dbReference>
<dbReference type="Ensembl" id="ENSLACT00000018788.1">
    <property type="protein sequence ID" value="ENSLACP00000018655.1"/>
    <property type="gene ID" value="ENSLACG00000016428.1"/>
</dbReference>
<keyword evidence="12" id="KW-0833">Ubl conjugation pathway</keyword>
<evidence type="ECO:0000256" key="15">
    <source>
        <dbReference type="ARBA" id="ARBA00044214"/>
    </source>
</evidence>
<dbReference type="Gene3D" id="1.10.1170.10">
    <property type="entry name" value="Inhibitor Of Apoptosis Protein (2mihbC-IAP-1), Chain A"/>
    <property type="match status" value="3"/>
</dbReference>
<dbReference type="GO" id="GO:0016055">
    <property type="term" value="P:Wnt signaling pathway"/>
    <property type="evidence" value="ECO:0007669"/>
    <property type="project" value="UniProtKB-KW"/>
</dbReference>
<dbReference type="PROSITE" id="PS01282">
    <property type="entry name" value="BIR_REPEAT_1"/>
    <property type="match status" value="1"/>
</dbReference>
<dbReference type="FunFam" id="3.30.40.10:FF:000184">
    <property type="entry name" value="Baculoviral IAP repeat containing 2"/>
    <property type="match status" value="1"/>
</dbReference>
<dbReference type="Pfam" id="PF00653">
    <property type="entry name" value="BIR"/>
    <property type="match status" value="3"/>
</dbReference>
<dbReference type="PROSITE" id="PS50089">
    <property type="entry name" value="ZF_RING_2"/>
    <property type="match status" value="1"/>
</dbReference>
<evidence type="ECO:0000256" key="8">
    <source>
        <dbReference type="ARBA" id="ARBA00022703"/>
    </source>
</evidence>
<protein>
    <recommendedName>
        <fullName evidence="14">E3 ubiquitin-protein ligase XIAP</fullName>
        <ecNumber evidence="4">2.3.2.27</ecNumber>
    </recommendedName>
    <alternativeName>
        <fullName evidence="15">Baculoviral IAP repeat-containing protein 4</fullName>
    </alternativeName>
    <alternativeName>
        <fullName evidence="17">RING-type E3 ubiquitin transferase XIAP</fullName>
    </alternativeName>
    <alternativeName>
        <fullName evidence="16">X-linked inhibitor of apoptosis protein</fullName>
    </alternativeName>
</protein>
<dbReference type="EMBL" id="AFYH01066550">
    <property type="status" value="NOT_ANNOTATED_CDS"/>
    <property type="molecule type" value="Genomic_DNA"/>
</dbReference>
<evidence type="ECO:0000313" key="20">
    <source>
        <dbReference type="Ensembl" id="ENSLACP00000018655.1"/>
    </source>
</evidence>
<evidence type="ECO:0000256" key="11">
    <source>
        <dbReference type="ARBA" id="ARBA00022771"/>
    </source>
</evidence>
<dbReference type="Gene3D" id="1.10.8.10">
    <property type="entry name" value="DNA helicase RuvA subunit, C-terminal domain"/>
    <property type="match status" value="1"/>
</dbReference>
<name>H3B9T4_LATCH</name>
<dbReference type="FunCoup" id="H3B9T4">
    <property type="interactions" value="4079"/>
</dbReference>
<dbReference type="AlphaFoldDB" id="H3B9T4"/>
<reference evidence="20" key="2">
    <citation type="submission" date="2025-08" db="UniProtKB">
        <authorList>
            <consortium name="Ensembl"/>
        </authorList>
    </citation>
    <scope>IDENTIFICATION</scope>
</reference>
<dbReference type="GO" id="GO:0005634">
    <property type="term" value="C:nucleus"/>
    <property type="evidence" value="ECO:0007669"/>
    <property type="project" value="TreeGrafter"/>
</dbReference>
<evidence type="ECO:0000256" key="4">
    <source>
        <dbReference type="ARBA" id="ARBA00012483"/>
    </source>
</evidence>
<gene>
    <name evidence="20" type="primary">XIAP</name>
</gene>
<comment type="catalytic activity">
    <reaction evidence="1">
        <text>S-ubiquitinyl-[E2 ubiquitin-conjugating enzyme]-L-cysteine + [acceptor protein]-L-lysine = [E2 ubiquitin-conjugating enzyme]-L-cysteine + N(6)-ubiquitinyl-[acceptor protein]-L-lysine.</text>
        <dbReference type="EC" id="2.3.2.27"/>
    </reaction>
</comment>
<keyword evidence="9" id="KW-0479">Metal-binding</keyword>
<comment type="subcellular location">
    <subcellularLocation>
        <location evidence="2">Cytoplasm</location>
    </subcellularLocation>
</comment>
<keyword evidence="8" id="KW-0053">Apoptosis</keyword>
<dbReference type="EMBL" id="AFYH01066551">
    <property type="status" value="NOT_ANNOTATED_CDS"/>
    <property type="molecule type" value="Genomic_DNA"/>
</dbReference>
<dbReference type="Proteomes" id="UP000008672">
    <property type="component" value="Unassembled WGS sequence"/>
</dbReference>
<dbReference type="SMART" id="SM00238">
    <property type="entry name" value="BIR"/>
    <property type="match status" value="3"/>
</dbReference>
<evidence type="ECO:0000256" key="2">
    <source>
        <dbReference type="ARBA" id="ARBA00004496"/>
    </source>
</evidence>
<evidence type="ECO:0000256" key="13">
    <source>
        <dbReference type="ARBA" id="ARBA00022833"/>
    </source>
</evidence>
<reference evidence="20" key="3">
    <citation type="submission" date="2025-09" db="UniProtKB">
        <authorList>
            <consortium name="Ensembl"/>
        </authorList>
    </citation>
    <scope>IDENTIFICATION</scope>
</reference>
<dbReference type="STRING" id="7897.ENSLACP00000018655"/>
<dbReference type="OMA" id="NDQVQCF"/>
<dbReference type="GO" id="GO:0006915">
    <property type="term" value="P:apoptotic process"/>
    <property type="evidence" value="ECO:0007669"/>
    <property type="project" value="UniProtKB-KW"/>
</dbReference>
<dbReference type="EC" id="2.3.2.27" evidence="4"/>
<keyword evidence="6" id="KW-0808">Transferase</keyword>
<dbReference type="FunFam" id="1.10.1170.10:FF:000003">
    <property type="entry name" value="E3 ubiquitin-protein ligase XIAP"/>
    <property type="match status" value="1"/>
</dbReference>
<reference evidence="21" key="1">
    <citation type="submission" date="2011-08" db="EMBL/GenBank/DDBJ databases">
        <title>The draft genome of Latimeria chalumnae.</title>
        <authorList>
            <person name="Di Palma F."/>
            <person name="Alfoldi J."/>
            <person name="Johnson J."/>
            <person name="Berlin A."/>
            <person name="Gnerre S."/>
            <person name="Jaffe D."/>
            <person name="MacCallum I."/>
            <person name="Young S."/>
            <person name="Walker B.J."/>
            <person name="Lander E."/>
            <person name="Lindblad-Toh K."/>
        </authorList>
    </citation>
    <scope>NUCLEOTIDE SEQUENCE [LARGE SCALE GENOMIC DNA]</scope>
    <source>
        <strain evidence="21">Wild caught</strain>
    </source>
</reference>
<keyword evidence="13" id="KW-0862">Zinc</keyword>
<dbReference type="GeneTree" id="ENSGT00940000158743"/>
<evidence type="ECO:0000256" key="5">
    <source>
        <dbReference type="ARBA" id="ARBA00022490"/>
    </source>
</evidence>
<comment type="similarity">
    <text evidence="3">Belongs to the IAP family.</text>
</comment>
<dbReference type="FunFam" id="1.10.1170.10:FF:000002">
    <property type="entry name" value="Baculoviral IAP repeat containing 7"/>
    <property type="match status" value="1"/>
</dbReference>
<dbReference type="InterPro" id="IPR048875">
    <property type="entry name" value="BIRC2-3-like_UBA"/>
</dbReference>
<dbReference type="Gene3D" id="1.10.533.10">
    <property type="entry name" value="Death Domain, Fas"/>
    <property type="match status" value="1"/>
</dbReference>
<evidence type="ECO:0000256" key="17">
    <source>
        <dbReference type="ARBA" id="ARBA00044244"/>
    </source>
</evidence>
<evidence type="ECO:0000256" key="16">
    <source>
        <dbReference type="ARBA" id="ARBA00044224"/>
    </source>
</evidence>